<dbReference type="Pfam" id="PF01702">
    <property type="entry name" value="TGT"/>
    <property type="match status" value="1"/>
</dbReference>
<dbReference type="Gene3D" id="3.20.20.105">
    <property type="entry name" value="Queuine tRNA-ribosyltransferase-like"/>
    <property type="match status" value="1"/>
</dbReference>
<sequence>MKLKLEITAADGAARTGVVSTVRGAFQTPAFMPVGTRGAVRALSTHELAGLRTAQGSRAEILLGNTYHLMLRPGAETVAALGGLHRFTGFDGHMLTDSGGYQVFSLGPQVTDEGARFKSTYDGTSYLLTPEGAVEVQELLGADMQMVLDVCAPLPSTEAVLREAVERTAAWAARARAAHRRTHDQALLGIVQGGDSIELRRESAQRTVALEFDAYAIGGLSVGETRERMLPALHSALNELPADQPRYLMGVGDPLSILEAVSMGVDMFDCVLPTRLARHGTLLTDSGRLNIKRAEFSRSEAAVDSNCPCATCINYPRGLLRHLSCLGETTAHTLCTIHNLTWILGFVDRIRMAIAAGKLEEFRSEVAPVWSRMGPGLGE</sequence>
<evidence type="ECO:0000259" key="4">
    <source>
        <dbReference type="Pfam" id="PF01702"/>
    </source>
</evidence>
<dbReference type="PANTHER" id="PTHR46499">
    <property type="entry name" value="QUEUINE TRNA-RIBOSYLTRANSFERASE"/>
    <property type="match status" value="1"/>
</dbReference>
<organism evidence="5">
    <name type="scientific">freshwater metagenome</name>
    <dbReference type="NCBI Taxonomy" id="449393"/>
    <lineage>
        <taxon>unclassified sequences</taxon>
        <taxon>metagenomes</taxon>
        <taxon>ecological metagenomes</taxon>
    </lineage>
</organism>
<dbReference type="GO" id="GO:0008616">
    <property type="term" value="P:tRNA queuosine(34) biosynthetic process"/>
    <property type="evidence" value="ECO:0007669"/>
    <property type="project" value="TreeGrafter"/>
</dbReference>
<name>A0A6J6RWK0_9ZZZZ</name>
<dbReference type="InterPro" id="IPR002616">
    <property type="entry name" value="tRNA_ribo_trans-like"/>
</dbReference>
<dbReference type="PANTHER" id="PTHR46499:SF1">
    <property type="entry name" value="QUEUINE TRNA-RIBOSYLTRANSFERASE"/>
    <property type="match status" value="1"/>
</dbReference>
<dbReference type="InterPro" id="IPR036511">
    <property type="entry name" value="TGT-like_sf"/>
</dbReference>
<dbReference type="GO" id="GO:0005829">
    <property type="term" value="C:cytosol"/>
    <property type="evidence" value="ECO:0007669"/>
    <property type="project" value="TreeGrafter"/>
</dbReference>
<keyword evidence="3" id="KW-0819">tRNA processing</keyword>
<gene>
    <name evidence="5" type="ORF">UFOPK2766_00048</name>
</gene>
<dbReference type="InterPro" id="IPR004803">
    <property type="entry name" value="TGT"/>
</dbReference>
<keyword evidence="1" id="KW-0328">Glycosyltransferase</keyword>
<evidence type="ECO:0000256" key="2">
    <source>
        <dbReference type="ARBA" id="ARBA00022679"/>
    </source>
</evidence>
<protein>
    <submittedName>
        <fullName evidence="5">Unannotated protein</fullName>
    </submittedName>
</protein>
<dbReference type="GO" id="GO:0008479">
    <property type="term" value="F:tRNA-guanosine(34) queuine transglycosylase activity"/>
    <property type="evidence" value="ECO:0007669"/>
    <property type="project" value="InterPro"/>
</dbReference>
<reference evidence="5" key="1">
    <citation type="submission" date="2020-05" db="EMBL/GenBank/DDBJ databases">
        <authorList>
            <person name="Chiriac C."/>
            <person name="Salcher M."/>
            <person name="Ghai R."/>
            <person name="Kavagutti S V."/>
        </authorList>
    </citation>
    <scope>NUCLEOTIDE SEQUENCE</scope>
</reference>
<dbReference type="EMBL" id="CAEZYU010000002">
    <property type="protein sequence ID" value="CAB4726875.1"/>
    <property type="molecule type" value="Genomic_DNA"/>
</dbReference>
<keyword evidence="2" id="KW-0808">Transferase</keyword>
<evidence type="ECO:0000256" key="1">
    <source>
        <dbReference type="ARBA" id="ARBA00022676"/>
    </source>
</evidence>
<proteinExistence type="inferred from homology"/>
<dbReference type="InterPro" id="IPR050076">
    <property type="entry name" value="ArchSynthase1/Queuine_TRR"/>
</dbReference>
<dbReference type="SUPFAM" id="SSF51713">
    <property type="entry name" value="tRNA-guanine transglycosylase"/>
    <property type="match status" value="1"/>
</dbReference>
<evidence type="ECO:0000313" key="5">
    <source>
        <dbReference type="EMBL" id="CAB4726875.1"/>
    </source>
</evidence>
<evidence type="ECO:0000256" key="3">
    <source>
        <dbReference type="ARBA" id="ARBA00022694"/>
    </source>
</evidence>
<dbReference type="NCBIfam" id="TIGR00430">
    <property type="entry name" value="Q_tRNA_tgt"/>
    <property type="match status" value="1"/>
</dbReference>
<dbReference type="AlphaFoldDB" id="A0A6J6RWK0"/>
<dbReference type="NCBIfam" id="TIGR00449">
    <property type="entry name" value="tgt_general"/>
    <property type="match status" value="1"/>
</dbReference>
<accession>A0A6J6RWK0</accession>
<dbReference type="HAMAP" id="MF_00168">
    <property type="entry name" value="Q_tRNA_Tgt"/>
    <property type="match status" value="1"/>
</dbReference>
<feature type="domain" description="tRNA-guanine(15) transglycosylase-like" evidence="4">
    <location>
        <begin position="13"/>
        <end position="367"/>
    </location>
</feature>